<evidence type="ECO:0000313" key="1">
    <source>
        <dbReference type="EMBL" id="MCP2010173.1"/>
    </source>
</evidence>
<proteinExistence type="predicted"/>
<evidence type="ECO:0000313" key="2">
    <source>
        <dbReference type="Proteomes" id="UP001162889"/>
    </source>
</evidence>
<sequence length="110" mass="13097">MKNCEDFMSWLKYLDVEYIDDTKWESLTKLDINDPKHWSRIIDLAMREDVAKLNAISNLAMKAVLDDLEDFPKREVKKLMDRICMPFEAPINDHIAFFRIVRQELFGSKE</sequence>
<comment type="caution">
    <text evidence="1">The sequence shown here is derived from an EMBL/GenBank/DDBJ whole genome shotgun (WGS) entry which is preliminary data.</text>
</comment>
<keyword evidence="2" id="KW-1185">Reference proteome</keyword>
<gene>
    <name evidence="1" type="ORF">L1274_003905</name>
</gene>
<organism evidence="1 2">
    <name type="scientific">Duganella violaceipulchra</name>
    <dbReference type="NCBI Taxonomy" id="2849652"/>
    <lineage>
        <taxon>Bacteria</taxon>
        <taxon>Pseudomonadati</taxon>
        <taxon>Pseudomonadota</taxon>
        <taxon>Betaproteobacteria</taxon>
        <taxon>Burkholderiales</taxon>
        <taxon>Oxalobacteraceae</taxon>
        <taxon>Telluria group</taxon>
        <taxon>Duganella</taxon>
    </lineage>
</organism>
<name>A0ABT1GMH1_9BURK</name>
<dbReference type="RefSeq" id="WP_217943756.1">
    <property type="nucleotide sequence ID" value="NZ_JAHTGR010000010.1"/>
</dbReference>
<reference evidence="1" key="1">
    <citation type="submission" date="2022-03" db="EMBL/GenBank/DDBJ databases">
        <title>Genome Encyclopedia of Bacteria and Archaea VI: Functional Genomics of Type Strains.</title>
        <authorList>
            <person name="Whitman W."/>
        </authorList>
    </citation>
    <scope>NUCLEOTIDE SEQUENCE</scope>
    <source>
        <strain evidence="1">HSC-15S17</strain>
    </source>
</reference>
<dbReference type="Proteomes" id="UP001162889">
    <property type="component" value="Unassembled WGS sequence"/>
</dbReference>
<dbReference type="EMBL" id="JALJZU010000007">
    <property type="protein sequence ID" value="MCP2010173.1"/>
    <property type="molecule type" value="Genomic_DNA"/>
</dbReference>
<accession>A0ABT1GMH1</accession>
<protein>
    <submittedName>
        <fullName evidence="1">Uncharacterized protein</fullName>
    </submittedName>
</protein>